<comment type="caution">
    <text evidence="1">The sequence shown here is derived from an EMBL/GenBank/DDBJ whole genome shotgun (WGS) entry which is preliminary data.</text>
</comment>
<evidence type="ECO:0000313" key="2">
    <source>
        <dbReference type="Proteomes" id="UP000252255"/>
    </source>
</evidence>
<protein>
    <submittedName>
        <fullName evidence="1">Uncharacterized protein</fullName>
    </submittedName>
</protein>
<dbReference type="AlphaFoldDB" id="A0A367WPQ1"/>
<dbReference type="Proteomes" id="UP000252255">
    <property type="component" value="Unassembled WGS sequence"/>
</dbReference>
<organism evidence="1 2">
    <name type="scientific">Thalassospira profundimaris</name>
    <dbReference type="NCBI Taxonomy" id="502049"/>
    <lineage>
        <taxon>Bacteria</taxon>
        <taxon>Pseudomonadati</taxon>
        <taxon>Pseudomonadota</taxon>
        <taxon>Alphaproteobacteria</taxon>
        <taxon>Rhodospirillales</taxon>
        <taxon>Thalassospiraceae</taxon>
        <taxon>Thalassospira</taxon>
    </lineage>
</organism>
<dbReference type="OrthoDB" id="1079385at2"/>
<evidence type="ECO:0000313" key="1">
    <source>
        <dbReference type="EMBL" id="RCK43179.1"/>
    </source>
</evidence>
<dbReference type="RefSeq" id="WP_114099644.1">
    <property type="nucleotide sequence ID" value="NZ_JPWI01000015.1"/>
</dbReference>
<dbReference type="EMBL" id="JPWI01000015">
    <property type="protein sequence ID" value="RCK43179.1"/>
    <property type="molecule type" value="Genomic_DNA"/>
</dbReference>
<gene>
    <name evidence="1" type="ORF">TH30_19345</name>
</gene>
<sequence>MYSWPFEGKEEIARQLEASETAREAARAILRSELLTSLVWDPACGRGICAEAAKEAGYQVYASDVYNWGYGDNRGLDFLKRKHPPKIFAGREFSVFSNVPFSMACEFVRQSFALGARKLVLFQRQAWLEGGDRKDFWREFPYQRQYLCRKRVSCYWFHFSPQEREDKNSGTTAYSWYVFERGQNSTFQSDWIDFIESDYRPMQGIAHASFDIRVSEEKAFRKSIRKYLPELASGKEPALTGLQNVAAE</sequence>
<reference evidence="1 2" key="1">
    <citation type="submission" date="2014-07" db="EMBL/GenBank/DDBJ databases">
        <title>Draft genome sequence of Thalassospira profundimaris PR54-5.</title>
        <authorList>
            <person name="Lai Q."/>
            <person name="Shao Z."/>
        </authorList>
    </citation>
    <scope>NUCLEOTIDE SEQUENCE [LARGE SCALE GENOMIC DNA]</scope>
    <source>
        <strain evidence="1 2">PR54-5</strain>
    </source>
</reference>
<proteinExistence type="predicted"/>
<name>A0A367WPQ1_9PROT</name>
<accession>A0A367WPQ1</accession>